<keyword evidence="2" id="KW-1185">Reference proteome</keyword>
<dbReference type="EMBL" id="VRLW01000002">
    <property type="protein sequence ID" value="KAA1257387.1"/>
    <property type="molecule type" value="Genomic_DNA"/>
</dbReference>
<evidence type="ECO:0000313" key="2">
    <source>
        <dbReference type="Proteomes" id="UP000322699"/>
    </source>
</evidence>
<dbReference type="Proteomes" id="UP000322699">
    <property type="component" value="Unassembled WGS sequence"/>
</dbReference>
<comment type="caution">
    <text evidence="1">The sequence shown here is derived from an EMBL/GenBank/DDBJ whole genome shotgun (WGS) entry which is preliminary data.</text>
</comment>
<protein>
    <submittedName>
        <fullName evidence="1">Uncharacterized protein</fullName>
    </submittedName>
</protein>
<evidence type="ECO:0000313" key="1">
    <source>
        <dbReference type="EMBL" id="KAA1257387.1"/>
    </source>
</evidence>
<name>A0A5B1C8G3_9BACT</name>
<accession>A0A5B1C8G3</accession>
<organism evidence="1 2">
    <name type="scientific">Rubripirellula obstinata</name>
    <dbReference type="NCBI Taxonomy" id="406547"/>
    <lineage>
        <taxon>Bacteria</taxon>
        <taxon>Pseudomonadati</taxon>
        <taxon>Planctomycetota</taxon>
        <taxon>Planctomycetia</taxon>
        <taxon>Pirellulales</taxon>
        <taxon>Pirellulaceae</taxon>
        <taxon>Rubripirellula</taxon>
    </lineage>
</organism>
<dbReference type="AlphaFoldDB" id="A0A5B1C8G3"/>
<reference evidence="1 2" key="1">
    <citation type="submission" date="2019-08" db="EMBL/GenBank/DDBJ databases">
        <title>Deep-cultivation of Planctomycetes and their phenomic and genomic characterization uncovers novel biology.</title>
        <authorList>
            <person name="Wiegand S."/>
            <person name="Jogler M."/>
            <person name="Boedeker C."/>
            <person name="Pinto D."/>
            <person name="Vollmers J."/>
            <person name="Rivas-Marin E."/>
            <person name="Kohn T."/>
            <person name="Peeters S.H."/>
            <person name="Heuer A."/>
            <person name="Rast P."/>
            <person name="Oberbeckmann S."/>
            <person name="Bunk B."/>
            <person name="Jeske O."/>
            <person name="Meyerdierks A."/>
            <person name="Storesund J.E."/>
            <person name="Kallscheuer N."/>
            <person name="Luecker S."/>
            <person name="Lage O.M."/>
            <person name="Pohl T."/>
            <person name="Merkel B.J."/>
            <person name="Hornburger P."/>
            <person name="Mueller R.-W."/>
            <person name="Bruemmer F."/>
            <person name="Labrenz M."/>
            <person name="Spormann A.M."/>
            <person name="Op Den Camp H."/>
            <person name="Overmann J."/>
            <person name="Amann R."/>
            <person name="Jetten M.S.M."/>
            <person name="Mascher T."/>
            <person name="Medema M.H."/>
            <person name="Devos D.P."/>
            <person name="Kaster A.-K."/>
            <person name="Ovreas L."/>
            <person name="Rohde M."/>
            <person name="Galperin M.Y."/>
            <person name="Jogler C."/>
        </authorList>
    </citation>
    <scope>NUCLEOTIDE SEQUENCE [LARGE SCALE GENOMIC DNA]</scope>
    <source>
        <strain evidence="1 2">LF1</strain>
    </source>
</reference>
<gene>
    <name evidence="1" type="ORF">LF1_52360</name>
</gene>
<sequence length="197" mass="21773">MHTVIRMKSMFATIETDFVSLTASATSDDSDALLHSLAMHQVNPQIALPRKLSVDAALGLVVELKSKARIQNFSFTLRLDNSCKPGSPESGQGLDAQNWGHCGGTLMIGTEDGELLRDRHSWYEPDLTSYYPIVYLPDGFGLSIHRIPPHAELSFHFVVAHCHRDLGDDATWFAVDVPHATMIDSPIVSRILFQCPS</sequence>
<proteinExistence type="predicted"/>